<dbReference type="InterPro" id="IPR003425">
    <property type="entry name" value="CCB3/YggT"/>
</dbReference>
<dbReference type="PANTHER" id="PTHR33219">
    <property type="entry name" value="YLMG HOMOLOG PROTEIN 2, CHLOROPLASTIC"/>
    <property type="match status" value="1"/>
</dbReference>
<reference evidence="3 4" key="1">
    <citation type="submission" date="2024-08" db="EMBL/GenBank/DDBJ databases">
        <title>Sulfate-reducing bacteria isolated from formation water of the oil field in Kazakhstan and description of Pseudodesulfovibrio sp.</title>
        <authorList>
            <person name="Bidzhieva S.K."/>
            <person name="Tourova T.P."/>
            <person name="Grouzdev D.S."/>
            <person name="Beletsky A.V."/>
            <person name="Sokolova D.S."/>
            <person name="Samigullina S.R."/>
            <person name="Poltaraus A.B."/>
            <person name="Avtukh A.N."/>
            <person name="Tereshina V.M."/>
            <person name="Zhaparov N.S."/>
            <person name="Mardanov A.V."/>
            <person name="Nazina T.N."/>
        </authorList>
    </citation>
    <scope>NUCLEOTIDE SEQUENCE [LARGE SCALE GENOMIC DNA]</scope>
    <source>
        <strain evidence="3 4">9FUS</strain>
    </source>
</reference>
<keyword evidence="2" id="KW-0812">Transmembrane</keyword>
<feature type="transmembrane region" description="Helical" evidence="2">
    <location>
        <begin position="7"/>
        <end position="32"/>
    </location>
</feature>
<keyword evidence="2" id="KW-1133">Transmembrane helix</keyword>
<protein>
    <submittedName>
        <fullName evidence="3">YggT family protein</fullName>
    </submittedName>
</protein>
<comment type="similarity">
    <text evidence="1">Belongs to the YggT family.</text>
</comment>
<sequence length="105" mass="11672">MEFLGSLVHAAAFVISAVLEIYFWIVIVSALLSWVNPDPYNPIVRFLRGVTEPVFYKIRSWIPFAVVGGFDLSPIVVLLAIQVCKIVVVANLERLAFSMSTGMPM</sequence>
<keyword evidence="4" id="KW-1185">Reference proteome</keyword>
<organism evidence="3 4">
    <name type="scientific">Pseudodesulfovibrio karagichevae</name>
    <dbReference type="NCBI Taxonomy" id="3239305"/>
    <lineage>
        <taxon>Bacteria</taxon>
        <taxon>Pseudomonadati</taxon>
        <taxon>Thermodesulfobacteriota</taxon>
        <taxon>Desulfovibrionia</taxon>
        <taxon>Desulfovibrionales</taxon>
        <taxon>Desulfovibrionaceae</taxon>
    </lineage>
</organism>
<evidence type="ECO:0000256" key="2">
    <source>
        <dbReference type="SAM" id="Phobius"/>
    </source>
</evidence>
<keyword evidence="2" id="KW-0472">Membrane</keyword>
<comment type="caution">
    <text evidence="3">The sequence shown here is derived from an EMBL/GenBank/DDBJ whole genome shotgun (WGS) entry which is preliminary data.</text>
</comment>
<dbReference type="RefSeq" id="WP_371384988.1">
    <property type="nucleotide sequence ID" value="NZ_JBGLYH010000003.1"/>
</dbReference>
<evidence type="ECO:0000313" key="4">
    <source>
        <dbReference type="Proteomes" id="UP001568698"/>
    </source>
</evidence>
<evidence type="ECO:0000313" key="3">
    <source>
        <dbReference type="EMBL" id="MEZ7195436.1"/>
    </source>
</evidence>
<proteinExistence type="inferred from homology"/>
<dbReference type="Pfam" id="PF02325">
    <property type="entry name" value="CCB3_YggT"/>
    <property type="match status" value="1"/>
</dbReference>
<dbReference type="PANTHER" id="PTHR33219:SF14">
    <property type="entry name" value="PROTEIN COFACTOR ASSEMBLY OF COMPLEX C SUBUNIT B CCB3, CHLOROPLASTIC-RELATED"/>
    <property type="match status" value="1"/>
</dbReference>
<dbReference type="EMBL" id="JBGLYH010000003">
    <property type="protein sequence ID" value="MEZ7195436.1"/>
    <property type="molecule type" value="Genomic_DNA"/>
</dbReference>
<name>A0ABV4JXK4_9BACT</name>
<gene>
    <name evidence="3" type="ORF">AB6M95_01635</name>
</gene>
<dbReference type="Proteomes" id="UP001568698">
    <property type="component" value="Unassembled WGS sequence"/>
</dbReference>
<feature type="transmembrane region" description="Helical" evidence="2">
    <location>
        <begin position="61"/>
        <end position="90"/>
    </location>
</feature>
<evidence type="ECO:0000256" key="1">
    <source>
        <dbReference type="ARBA" id="ARBA00010894"/>
    </source>
</evidence>
<accession>A0ABV4JXK4</accession>